<accession>A0A8X6QJH7</accession>
<proteinExistence type="predicted"/>
<organism evidence="1 2">
    <name type="scientific">Nephila pilipes</name>
    <name type="common">Giant wood spider</name>
    <name type="synonym">Nephila maculata</name>
    <dbReference type="NCBI Taxonomy" id="299642"/>
    <lineage>
        <taxon>Eukaryota</taxon>
        <taxon>Metazoa</taxon>
        <taxon>Ecdysozoa</taxon>
        <taxon>Arthropoda</taxon>
        <taxon>Chelicerata</taxon>
        <taxon>Arachnida</taxon>
        <taxon>Araneae</taxon>
        <taxon>Araneomorphae</taxon>
        <taxon>Entelegynae</taxon>
        <taxon>Araneoidea</taxon>
        <taxon>Nephilidae</taxon>
        <taxon>Nephila</taxon>
    </lineage>
</organism>
<gene>
    <name evidence="1" type="ORF">NPIL_455681</name>
</gene>
<evidence type="ECO:0000313" key="2">
    <source>
        <dbReference type="Proteomes" id="UP000887013"/>
    </source>
</evidence>
<evidence type="ECO:0000313" key="1">
    <source>
        <dbReference type="EMBL" id="GFU22214.1"/>
    </source>
</evidence>
<dbReference type="Proteomes" id="UP000887013">
    <property type="component" value="Unassembled WGS sequence"/>
</dbReference>
<dbReference type="AlphaFoldDB" id="A0A8X6QJH7"/>
<keyword evidence="2" id="KW-1185">Reference proteome</keyword>
<comment type="caution">
    <text evidence="1">The sequence shown here is derived from an EMBL/GenBank/DDBJ whole genome shotgun (WGS) entry which is preliminary data.</text>
</comment>
<name>A0A8X6QJH7_NEPPI</name>
<sequence>MNILSEEIFQAYPEQFGPTKQMDILGRKARMYDIFESAQAFFSLPSFFIISKNILLCGSALMTVTDINREALFCYVIIETVLRNIIDISCIFNMLWMTGELSVQIKKLKELEIAEIISKRNLLWIIITHL</sequence>
<protein>
    <submittedName>
        <fullName evidence="1">Uncharacterized protein</fullName>
    </submittedName>
</protein>
<reference evidence="1" key="1">
    <citation type="submission" date="2020-08" db="EMBL/GenBank/DDBJ databases">
        <title>Multicomponent nature underlies the extraordinary mechanical properties of spider dragline silk.</title>
        <authorList>
            <person name="Kono N."/>
            <person name="Nakamura H."/>
            <person name="Mori M."/>
            <person name="Yoshida Y."/>
            <person name="Ohtoshi R."/>
            <person name="Malay A.D."/>
            <person name="Moran D.A.P."/>
            <person name="Tomita M."/>
            <person name="Numata K."/>
            <person name="Arakawa K."/>
        </authorList>
    </citation>
    <scope>NUCLEOTIDE SEQUENCE</scope>
</reference>
<dbReference type="EMBL" id="BMAW01127686">
    <property type="protein sequence ID" value="GFU22214.1"/>
    <property type="molecule type" value="Genomic_DNA"/>
</dbReference>